<dbReference type="AlphaFoldDB" id="A0A261U0X0"/>
<protein>
    <submittedName>
        <fullName evidence="8">EamA family transporter</fullName>
    </submittedName>
</protein>
<dbReference type="SUPFAM" id="SSF103481">
    <property type="entry name" value="Multidrug resistance efflux transporter EmrE"/>
    <property type="match status" value="2"/>
</dbReference>
<dbReference type="InterPro" id="IPR037185">
    <property type="entry name" value="EmrE-like"/>
</dbReference>
<sequence length="303" mass="31335">MRSATYASSTISPADPPRWEGYAYGLLGVLVFSLTLPMTRVAVTEMSPLLVGLGRALAAALPAVLLLVLTRSRAPRGAEWSGVILAAAGIVVGWPLASTLAMTSVSSSHGAVFNGLLPLSTAAFAAWRSGERPSRGFWVWALLGAALVVVYALRQGGGAFQLGDGWLLLAVVLGGMGYAEGARAARTLGGWRTICWALAVSAPVLAGPVLWMAAHTPVPGAATLGAFAYLALGSMFLGFFAWYRGLAIGGIARVGQVQLLQPFLTVLAAALFFGEAVPAETFVFAVAVIAVIAGGRRALVARR</sequence>
<proteinExistence type="inferred from homology"/>
<feature type="transmembrane region" description="Helical" evidence="6">
    <location>
        <begin position="194"/>
        <end position="214"/>
    </location>
</feature>
<evidence type="ECO:0000256" key="4">
    <source>
        <dbReference type="ARBA" id="ARBA00022989"/>
    </source>
</evidence>
<dbReference type="InterPro" id="IPR000620">
    <property type="entry name" value="EamA_dom"/>
</dbReference>
<feature type="transmembrane region" description="Helical" evidence="6">
    <location>
        <begin position="259"/>
        <end position="276"/>
    </location>
</feature>
<keyword evidence="9" id="KW-1185">Reference proteome</keyword>
<comment type="similarity">
    <text evidence="2">Belongs to the EamA transporter family.</text>
</comment>
<keyword evidence="3 6" id="KW-0812">Transmembrane</keyword>
<dbReference type="OrthoDB" id="9784288at2"/>
<dbReference type="InterPro" id="IPR050638">
    <property type="entry name" value="AA-Vitamin_Transporters"/>
</dbReference>
<reference evidence="8 9" key="1">
    <citation type="submission" date="2017-05" db="EMBL/GenBank/DDBJ databases">
        <title>Complete and WGS of Bordetella genogroups.</title>
        <authorList>
            <person name="Spilker T."/>
            <person name="LiPuma J."/>
        </authorList>
    </citation>
    <scope>NUCLEOTIDE SEQUENCE [LARGE SCALE GENOMIC DNA]</scope>
    <source>
        <strain evidence="8 9">AU10456</strain>
    </source>
</reference>
<keyword evidence="5 6" id="KW-0472">Membrane</keyword>
<feature type="domain" description="EamA" evidence="7">
    <location>
        <begin position="162"/>
        <end position="292"/>
    </location>
</feature>
<organism evidence="8 9">
    <name type="scientific">Bordetella genomosp. 5</name>
    <dbReference type="NCBI Taxonomy" id="1395608"/>
    <lineage>
        <taxon>Bacteria</taxon>
        <taxon>Pseudomonadati</taxon>
        <taxon>Pseudomonadota</taxon>
        <taxon>Betaproteobacteria</taxon>
        <taxon>Burkholderiales</taxon>
        <taxon>Alcaligenaceae</taxon>
        <taxon>Bordetella</taxon>
    </lineage>
</organism>
<feature type="transmembrane region" description="Helical" evidence="6">
    <location>
        <begin position="111"/>
        <end position="130"/>
    </location>
</feature>
<evidence type="ECO:0000313" key="8">
    <source>
        <dbReference type="EMBL" id="OZI55606.1"/>
    </source>
</evidence>
<feature type="transmembrane region" description="Helical" evidence="6">
    <location>
        <begin position="49"/>
        <end position="70"/>
    </location>
</feature>
<evidence type="ECO:0000313" key="9">
    <source>
        <dbReference type="Proteomes" id="UP000216913"/>
    </source>
</evidence>
<dbReference type="PANTHER" id="PTHR32322:SF2">
    <property type="entry name" value="EAMA DOMAIN-CONTAINING PROTEIN"/>
    <property type="match status" value="1"/>
</dbReference>
<feature type="domain" description="EamA" evidence="7">
    <location>
        <begin position="21"/>
        <end position="148"/>
    </location>
</feature>
<accession>A0A261U0X0</accession>
<comment type="caution">
    <text evidence="8">The sequence shown here is derived from an EMBL/GenBank/DDBJ whole genome shotgun (WGS) entry which is preliminary data.</text>
</comment>
<feature type="transmembrane region" description="Helical" evidence="6">
    <location>
        <begin position="82"/>
        <end position="105"/>
    </location>
</feature>
<feature type="transmembrane region" description="Helical" evidence="6">
    <location>
        <begin position="165"/>
        <end position="182"/>
    </location>
</feature>
<dbReference type="Pfam" id="PF00892">
    <property type="entry name" value="EamA"/>
    <property type="match status" value="2"/>
</dbReference>
<feature type="transmembrane region" description="Helical" evidence="6">
    <location>
        <begin position="137"/>
        <end position="153"/>
    </location>
</feature>
<gene>
    <name evidence="8" type="ORF">CAL25_04255</name>
</gene>
<keyword evidence="4 6" id="KW-1133">Transmembrane helix</keyword>
<dbReference type="GO" id="GO:0016020">
    <property type="term" value="C:membrane"/>
    <property type="evidence" value="ECO:0007669"/>
    <property type="project" value="UniProtKB-SubCell"/>
</dbReference>
<comment type="subcellular location">
    <subcellularLocation>
        <location evidence="1">Membrane</location>
        <topology evidence="1">Multi-pass membrane protein</topology>
    </subcellularLocation>
</comment>
<dbReference type="RefSeq" id="WP_094798663.1">
    <property type="nucleotide sequence ID" value="NZ_NEVP01000001.1"/>
</dbReference>
<dbReference type="Proteomes" id="UP000216913">
    <property type="component" value="Unassembled WGS sequence"/>
</dbReference>
<evidence type="ECO:0000256" key="2">
    <source>
        <dbReference type="ARBA" id="ARBA00007362"/>
    </source>
</evidence>
<name>A0A261U0X0_9BORD</name>
<dbReference type="PANTHER" id="PTHR32322">
    <property type="entry name" value="INNER MEMBRANE TRANSPORTER"/>
    <property type="match status" value="1"/>
</dbReference>
<evidence type="ECO:0000259" key="7">
    <source>
        <dbReference type="Pfam" id="PF00892"/>
    </source>
</evidence>
<feature type="transmembrane region" description="Helical" evidence="6">
    <location>
        <begin position="282"/>
        <end position="299"/>
    </location>
</feature>
<feature type="transmembrane region" description="Helical" evidence="6">
    <location>
        <begin position="226"/>
        <end position="247"/>
    </location>
</feature>
<evidence type="ECO:0000256" key="3">
    <source>
        <dbReference type="ARBA" id="ARBA00022692"/>
    </source>
</evidence>
<feature type="transmembrane region" description="Helical" evidence="6">
    <location>
        <begin position="21"/>
        <end position="43"/>
    </location>
</feature>
<evidence type="ECO:0000256" key="5">
    <source>
        <dbReference type="ARBA" id="ARBA00023136"/>
    </source>
</evidence>
<evidence type="ECO:0000256" key="1">
    <source>
        <dbReference type="ARBA" id="ARBA00004141"/>
    </source>
</evidence>
<evidence type="ECO:0000256" key="6">
    <source>
        <dbReference type="SAM" id="Phobius"/>
    </source>
</evidence>
<dbReference type="EMBL" id="NEVP01000001">
    <property type="protein sequence ID" value="OZI55606.1"/>
    <property type="molecule type" value="Genomic_DNA"/>
</dbReference>